<dbReference type="PANTHER" id="PTHR12473:SF8">
    <property type="entry name" value="UBIQUITIN CARBOXYL-TERMINAL HYDROLASE MINDY-4-RELATED"/>
    <property type="match status" value="1"/>
</dbReference>
<dbReference type="InterPro" id="IPR011992">
    <property type="entry name" value="EF-hand-dom_pair"/>
</dbReference>
<dbReference type="EMBL" id="RCHU01000597">
    <property type="protein sequence ID" value="TKS00743.1"/>
    <property type="molecule type" value="Genomic_DNA"/>
</dbReference>
<evidence type="ECO:0000313" key="9">
    <source>
        <dbReference type="EMBL" id="TKS00743.1"/>
    </source>
</evidence>
<dbReference type="GO" id="GO:1990380">
    <property type="term" value="F:K48-linked deubiquitinase activity"/>
    <property type="evidence" value="ECO:0007669"/>
    <property type="project" value="InterPro"/>
</dbReference>
<accession>A0A4U5PTL6</accession>
<feature type="compositionally biased region" description="Basic and acidic residues" evidence="7">
    <location>
        <begin position="409"/>
        <end position="418"/>
    </location>
</feature>
<sequence length="450" mass="48766">MVFGSCVSNDILAQWSNQGIRFSPDPETSMGLVQHEGGPCGVLATIQAFVLKHLLFFPNEIGKVTSNLPQNLSSGGLSKSQYVASDNFSSLTEDAKARALVKSMGEILFMCGNNKRAVIATLNVVGLDTEGFAKNEIIAKALEGLTIESASDLQKILRIDTYTSQTTALQKLHTALPVFQSRMGALLFLISALLSRGLDSIQADRDDPNLPLVTAPFGHASQEIVNLLLCGQAVPNVFDGRMDFGGGMFLKGISMSVEDENELEERESQIRRAFDAQDQSGGGGFISVEGFHQVLREVDIRLPSEKLDHLCSTGFIVWSEFWQVILDLDKSLGGLKDSSGLMGKKVFDLCHFNGIAKSDINGSHATSGGETLVQRPRLTKLRVSVPPRWTPEEFMADVVVTSGPGGKESSGKDTEVTKPEPSQHAPLVDCIRTRWSRAVCNWVGDPPSIV</sequence>
<evidence type="ECO:0000256" key="2">
    <source>
        <dbReference type="ARBA" id="ARBA00002107"/>
    </source>
</evidence>
<evidence type="ECO:0000256" key="4">
    <source>
        <dbReference type="ARBA" id="ARBA00012759"/>
    </source>
</evidence>
<dbReference type="Gene3D" id="1.10.238.10">
    <property type="entry name" value="EF-hand"/>
    <property type="match status" value="1"/>
</dbReference>
<dbReference type="GO" id="GO:0071108">
    <property type="term" value="P:protein K48-linked deubiquitination"/>
    <property type="evidence" value="ECO:0007669"/>
    <property type="project" value="InterPro"/>
</dbReference>
<dbReference type="GO" id="GO:0004843">
    <property type="term" value="F:cysteine-type deubiquitinase activity"/>
    <property type="evidence" value="ECO:0007669"/>
    <property type="project" value="UniProtKB-EC"/>
</dbReference>
<dbReference type="SUPFAM" id="SSF47473">
    <property type="entry name" value="EF-hand"/>
    <property type="match status" value="1"/>
</dbReference>
<keyword evidence="5" id="KW-0833">Ubl conjugation pathway</keyword>
<evidence type="ECO:0000256" key="1">
    <source>
        <dbReference type="ARBA" id="ARBA00000707"/>
    </source>
</evidence>
<protein>
    <recommendedName>
        <fullName evidence="4">ubiquitinyl hydrolase 1</fullName>
        <ecNumber evidence="4">3.4.19.12</ecNumber>
    </recommendedName>
    <alternativeName>
        <fullName evidence="6">Deubiquitinating enzyme MINDY-3</fullName>
    </alternativeName>
</protein>
<dbReference type="InterPro" id="IPR039785">
    <property type="entry name" value="MINY3/4"/>
</dbReference>
<evidence type="ECO:0000256" key="5">
    <source>
        <dbReference type="ARBA" id="ARBA00022786"/>
    </source>
</evidence>
<feature type="region of interest" description="Disordered" evidence="7">
    <location>
        <begin position="400"/>
        <end position="423"/>
    </location>
</feature>
<evidence type="ECO:0000256" key="7">
    <source>
        <dbReference type="SAM" id="MobiDB-lite"/>
    </source>
</evidence>
<evidence type="ECO:0000256" key="6">
    <source>
        <dbReference type="ARBA" id="ARBA00033208"/>
    </source>
</evidence>
<gene>
    <name evidence="9" type="ORF">D5086_0000181830</name>
</gene>
<comment type="catalytic activity">
    <reaction evidence="1">
        <text>Thiol-dependent hydrolysis of ester, thioester, amide, peptide and isopeptide bonds formed by the C-terminal Gly of ubiquitin (a 76-residue protein attached to proteins as an intracellular targeting signal).</text>
        <dbReference type="EC" id="3.4.19.12"/>
    </reaction>
</comment>
<comment type="function">
    <text evidence="2">Hydrolase that can remove 'Lys-48'-linked conjugated ubiquitin from proteins.</text>
</comment>
<dbReference type="SMART" id="SM01174">
    <property type="entry name" value="DUF4205"/>
    <property type="match status" value="1"/>
</dbReference>
<evidence type="ECO:0000256" key="3">
    <source>
        <dbReference type="ARBA" id="ARBA00011074"/>
    </source>
</evidence>
<name>A0A4U5PTL6_POPAL</name>
<feature type="domain" description="Deubiquitinating enzyme MINDY-3/4 conserved" evidence="8">
    <location>
        <begin position="1"/>
        <end position="327"/>
    </location>
</feature>
<comment type="similarity">
    <text evidence="3">Belongs to the MINDY deubiquitinase family. FAM188 subfamily.</text>
</comment>
<dbReference type="AlphaFoldDB" id="A0A4U5PTL6"/>
<reference evidence="9" key="1">
    <citation type="submission" date="2018-10" db="EMBL/GenBank/DDBJ databases">
        <title>Population genomic analysis revealed the cold adaptation of white poplar.</title>
        <authorList>
            <person name="Liu Y.-J."/>
        </authorList>
    </citation>
    <scope>NUCLEOTIDE SEQUENCE [LARGE SCALE GENOMIC DNA]</scope>
    <source>
        <strain evidence="9">PAL-ZL1</strain>
    </source>
</reference>
<organism evidence="9">
    <name type="scientific">Populus alba</name>
    <name type="common">White poplar</name>
    <dbReference type="NCBI Taxonomy" id="43335"/>
    <lineage>
        <taxon>Eukaryota</taxon>
        <taxon>Viridiplantae</taxon>
        <taxon>Streptophyta</taxon>
        <taxon>Embryophyta</taxon>
        <taxon>Tracheophyta</taxon>
        <taxon>Spermatophyta</taxon>
        <taxon>Magnoliopsida</taxon>
        <taxon>eudicotyledons</taxon>
        <taxon>Gunneridae</taxon>
        <taxon>Pentapetalae</taxon>
        <taxon>rosids</taxon>
        <taxon>fabids</taxon>
        <taxon>Malpighiales</taxon>
        <taxon>Salicaceae</taxon>
        <taxon>Saliceae</taxon>
        <taxon>Populus</taxon>
    </lineage>
</organism>
<dbReference type="Pfam" id="PF13898">
    <property type="entry name" value="MINDY-3_4_CD"/>
    <property type="match status" value="1"/>
</dbReference>
<dbReference type="InterPro" id="IPR025257">
    <property type="entry name" value="MINDY-3/4_CD"/>
</dbReference>
<proteinExistence type="inferred from homology"/>
<dbReference type="PANTHER" id="PTHR12473">
    <property type="entry name" value="UBIQUITIN CARBOXYL-TERMINAL HYDROLASE MINDY-4-RELATED"/>
    <property type="match status" value="1"/>
</dbReference>
<dbReference type="EC" id="3.4.19.12" evidence="4"/>
<comment type="caution">
    <text evidence="9">The sequence shown here is derived from an EMBL/GenBank/DDBJ whole genome shotgun (WGS) entry which is preliminary data.</text>
</comment>
<evidence type="ECO:0000259" key="8">
    <source>
        <dbReference type="SMART" id="SM01174"/>
    </source>
</evidence>
<dbReference type="GO" id="GO:0006508">
    <property type="term" value="P:proteolysis"/>
    <property type="evidence" value="ECO:0007669"/>
    <property type="project" value="UniProtKB-KW"/>
</dbReference>